<dbReference type="PANTHER" id="PTHR42085">
    <property type="entry name" value="F-BOX DOMAIN-CONTAINING PROTEIN"/>
    <property type="match status" value="1"/>
</dbReference>
<evidence type="ECO:0000313" key="1">
    <source>
        <dbReference type="EMBL" id="KAK3202018.1"/>
    </source>
</evidence>
<keyword evidence="2" id="KW-1185">Reference proteome</keyword>
<dbReference type="Proteomes" id="UP001280581">
    <property type="component" value="Unassembled WGS sequence"/>
</dbReference>
<dbReference type="AlphaFoldDB" id="A0AAN6LRZ2"/>
<dbReference type="InterPro" id="IPR038883">
    <property type="entry name" value="AN11006-like"/>
</dbReference>
<name>A0AAN6LRZ2_9PLEO</name>
<protein>
    <submittedName>
        <fullName evidence="1">Uncharacterized protein</fullName>
    </submittedName>
</protein>
<proteinExistence type="predicted"/>
<dbReference type="EMBL" id="WVTA01000015">
    <property type="protein sequence ID" value="KAK3202018.1"/>
    <property type="molecule type" value="Genomic_DNA"/>
</dbReference>
<reference evidence="1 2" key="1">
    <citation type="submission" date="2021-02" db="EMBL/GenBank/DDBJ databases">
        <title>Genome assembly of Pseudopithomyces chartarum.</title>
        <authorList>
            <person name="Jauregui R."/>
            <person name="Singh J."/>
            <person name="Voisey C."/>
        </authorList>
    </citation>
    <scope>NUCLEOTIDE SEQUENCE [LARGE SCALE GENOMIC DNA]</scope>
    <source>
        <strain evidence="1 2">AGR01</strain>
    </source>
</reference>
<organism evidence="1 2">
    <name type="scientific">Pseudopithomyces chartarum</name>
    <dbReference type="NCBI Taxonomy" id="1892770"/>
    <lineage>
        <taxon>Eukaryota</taxon>
        <taxon>Fungi</taxon>
        <taxon>Dikarya</taxon>
        <taxon>Ascomycota</taxon>
        <taxon>Pezizomycotina</taxon>
        <taxon>Dothideomycetes</taxon>
        <taxon>Pleosporomycetidae</taxon>
        <taxon>Pleosporales</taxon>
        <taxon>Massarineae</taxon>
        <taxon>Didymosphaeriaceae</taxon>
        <taxon>Pseudopithomyces</taxon>
    </lineage>
</organism>
<dbReference type="PANTHER" id="PTHR42085:SF4">
    <property type="entry name" value="F-BOX DOMAIN-CONTAINING PROTEIN"/>
    <property type="match status" value="1"/>
</dbReference>
<gene>
    <name evidence="1" type="ORF">GRF29_164g1400483</name>
</gene>
<evidence type="ECO:0000313" key="2">
    <source>
        <dbReference type="Proteomes" id="UP001280581"/>
    </source>
</evidence>
<accession>A0AAN6LRZ2</accession>
<sequence length="284" mass="33241">MGSIFSKLMRPKKPTTNFFSLPREIRDKIYGEVVVVGKVFLMDDRPEDQVRNSSSRERYADKHLYRKPDLAIFRVCKQFHVEAEEVYLTKNLFVFPVGWMNFPPFKNPSTNPPLFSQRALTTVRNISLALDKSDLTHIQAKGKNAASWGRRYDTMTRFQRREVAHHDLHWHLDMNFEDQDELFYGMRRTADDPTLVYVELDFKNAFCPLGCCRPFQAWLTPWLFTLRPAAIDILGARTVKEGTKIKMYIVAEIEYCNEDDEMELESVDAGKMDIQVRNRTVSRL</sequence>
<comment type="caution">
    <text evidence="1">The sequence shown here is derived from an EMBL/GenBank/DDBJ whole genome shotgun (WGS) entry which is preliminary data.</text>
</comment>